<reference evidence="3 4" key="1">
    <citation type="journal article" date="2023" name="IMA Fungus">
        <title>Comparative genomic study of the Penicillium genus elucidates a diverse pangenome and 15 lateral gene transfer events.</title>
        <authorList>
            <person name="Petersen C."/>
            <person name="Sorensen T."/>
            <person name="Nielsen M.R."/>
            <person name="Sondergaard T.E."/>
            <person name="Sorensen J.L."/>
            <person name="Fitzpatrick D.A."/>
            <person name="Frisvad J.C."/>
            <person name="Nielsen K.L."/>
        </authorList>
    </citation>
    <scope>NUCLEOTIDE SEQUENCE [LARGE SCALE GENOMIC DNA]</scope>
    <source>
        <strain evidence="3 4">IBT 35679</strain>
    </source>
</reference>
<dbReference type="EMBL" id="JAQIZZ010000002">
    <property type="protein sequence ID" value="KAJ5552520.1"/>
    <property type="molecule type" value="Genomic_DNA"/>
</dbReference>
<evidence type="ECO:0000313" key="3">
    <source>
        <dbReference type="EMBL" id="KAJ5552520.1"/>
    </source>
</evidence>
<keyword evidence="2" id="KW-0472">Membrane</keyword>
<feature type="region of interest" description="Disordered" evidence="1">
    <location>
        <begin position="77"/>
        <end position="111"/>
    </location>
</feature>
<evidence type="ECO:0000313" key="4">
    <source>
        <dbReference type="Proteomes" id="UP001220324"/>
    </source>
</evidence>
<accession>A0AAD6GJX6</accession>
<comment type="caution">
    <text evidence="3">The sequence shown here is derived from an EMBL/GenBank/DDBJ whole genome shotgun (WGS) entry which is preliminary data.</text>
</comment>
<feature type="transmembrane region" description="Helical" evidence="2">
    <location>
        <begin position="52"/>
        <end position="69"/>
    </location>
</feature>
<organism evidence="3 4">
    <name type="scientific">Penicillium frequentans</name>
    <dbReference type="NCBI Taxonomy" id="3151616"/>
    <lineage>
        <taxon>Eukaryota</taxon>
        <taxon>Fungi</taxon>
        <taxon>Dikarya</taxon>
        <taxon>Ascomycota</taxon>
        <taxon>Pezizomycotina</taxon>
        <taxon>Eurotiomycetes</taxon>
        <taxon>Eurotiomycetidae</taxon>
        <taxon>Eurotiales</taxon>
        <taxon>Aspergillaceae</taxon>
        <taxon>Penicillium</taxon>
    </lineage>
</organism>
<feature type="compositionally biased region" description="Basic and acidic residues" evidence="1">
    <location>
        <begin position="80"/>
        <end position="111"/>
    </location>
</feature>
<dbReference type="AlphaFoldDB" id="A0AAD6GJX6"/>
<feature type="region of interest" description="Disordered" evidence="1">
    <location>
        <begin position="14"/>
        <end position="47"/>
    </location>
</feature>
<sequence>MNVTRLYARTGAAVQRLPTQTSRSLLKKRPNLRSYATSAPPAPGHHPHNNRVYLIIAAVGLPVVFWMSARRPNPRPIGTFEERHGLNPEYKQAKDANKTQGRDPDYCEVRS</sequence>
<name>A0AAD6GJX6_9EURO</name>
<protein>
    <submittedName>
        <fullName evidence="3">Uncharacterized protein</fullName>
    </submittedName>
</protein>
<evidence type="ECO:0000256" key="2">
    <source>
        <dbReference type="SAM" id="Phobius"/>
    </source>
</evidence>
<keyword evidence="2" id="KW-1133">Transmembrane helix</keyword>
<evidence type="ECO:0000256" key="1">
    <source>
        <dbReference type="SAM" id="MobiDB-lite"/>
    </source>
</evidence>
<proteinExistence type="predicted"/>
<keyword evidence="2" id="KW-0812">Transmembrane</keyword>
<dbReference type="Proteomes" id="UP001220324">
    <property type="component" value="Unassembled WGS sequence"/>
</dbReference>
<keyword evidence="4" id="KW-1185">Reference proteome</keyword>
<gene>
    <name evidence="3" type="ORF">N7494_001898</name>
</gene>